<accession>A0ABD2CG16</accession>
<dbReference type="Gene3D" id="3.60.21.60">
    <property type="match status" value="2"/>
</dbReference>
<comment type="caution">
    <text evidence="10">The sequence shown here is derived from an EMBL/GenBank/DDBJ whole genome shotgun (WGS) entry which is preliminary data.</text>
</comment>
<keyword evidence="4" id="KW-0235">DNA replication</keyword>
<gene>
    <name evidence="10" type="ORF">V1477_008682</name>
</gene>
<dbReference type="InterPro" id="IPR016722">
    <property type="entry name" value="DNA_pol_alpha_bsu"/>
</dbReference>
<evidence type="ECO:0000259" key="8">
    <source>
        <dbReference type="Pfam" id="PF08418"/>
    </source>
</evidence>
<evidence type="ECO:0000256" key="2">
    <source>
        <dbReference type="ARBA" id="ARBA00007299"/>
    </source>
</evidence>
<feature type="region of interest" description="Disordered" evidence="6">
    <location>
        <begin position="717"/>
        <end position="765"/>
    </location>
</feature>
<feature type="compositionally biased region" description="Basic residues" evidence="6">
    <location>
        <begin position="643"/>
        <end position="664"/>
    </location>
</feature>
<proteinExistence type="inferred from homology"/>
<evidence type="ECO:0000256" key="1">
    <source>
        <dbReference type="ARBA" id="ARBA00004123"/>
    </source>
</evidence>
<dbReference type="EMBL" id="JAYRBN010000056">
    <property type="protein sequence ID" value="KAL2743193.1"/>
    <property type="molecule type" value="Genomic_DNA"/>
</dbReference>
<keyword evidence="11" id="KW-1185">Reference proteome</keyword>
<dbReference type="PANTHER" id="PTHR23061">
    <property type="entry name" value="DNA POLYMERASE 2 ALPHA 70 KDA SUBUNIT"/>
    <property type="match status" value="1"/>
</dbReference>
<dbReference type="Pfam" id="PF04042">
    <property type="entry name" value="DNA_pol_E_B"/>
    <property type="match status" value="1"/>
</dbReference>
<feature type="region of interest" description="Disordered" evidence="6">
    <location>
        <begin position="636"/>
        <end position="677"/>
    </location>
</feature>
<feature type="domain" description="DNA polymerase alpha/delta/epsilon subunit B" evidence="7">
    <location>
        <begin position="346"/>
        <end position="550"/>
    </location>
</feature>
<sequence>MDKIENLQKYFQEFGCVVEDNGVLDKCIELCNLYNVDEEKLVEMWLGYSTSVFNEVDITLDRLIKLEHDLLKKENKSNNVNRNGEFLNTRSIVTDPLKQIISESDNILEMYGCDGIKTPTTIVGKRLRSPEELSENQDGKIRAADAHFSPVSYVTKPDTPFRYPVNVDTGKVLSFFGKEISSWNREFDYDVEITQLGEGVPANIMYMFELLHSQGSMLSSVCCDVGERLCNIWAKLENIDIRYTKDVMFQSQTNFRTWGRILCDAHTKSDITSYMLEGCKWSYHDNKTSVVSLNLSGVKQYSLYPGQIVAVEGTNPTRNVLNAKRFFTKGYANKPEPPRLTKSFNIMIAVGPFTPSDNLCYQPLFDIMERVAKEQPHVLILIGPFVEYSHPEVKSTSIKETFQEHFERLIAKVMQYVLGKLVKVIMVPSYRDVHHSPVFPTPEFFINKDKIPLSGENLYMMPDPCMLDIEGLIIGITSVDSIKHIAKEEISNLPTTDRLIRIADHILSQRCFYPSYPPTVNLDTKLWKKYAFFDLQPHILILPSDMRYFCGVINDCLVINPERSIKYTYARLCIRPNEQWNPHNRVALTISRVVKFTMTSGTRDGATCTTNRSHWGFLLLLSRGIGHYSNISPANKHLQSTMKKQKSLQKSGVHYKKKKKRKKETNRNNRREKNRRERLLRLMFRGASKMGHPRGNSEGKVSESYAGGLFWADDGCAQKRRQSSSRPPPPPAGPWPPPPPPPLLPPPPPPPLPPPPATPTNDHRDIPTVYVCRYARNSNARMETWDSAEKLDLALRRDKEIKNEK</sequence>
<feature type="domain" description="DNA polymerase alpha subunit B N-terminal" evidence="8">
    <location>
        <begin position="5"/>
        <end position="73"/>
    </location>
</feature>
<evidence type="ECO:0000256" key="5">
    <source>
        <dbReference type="ARBA" id="ARBA00023242"/>
    </source>
</evidence>
<organism evidence="10 11">
    <name type="scientific">Vespula maculifrons</name>
    <name type="common">Eastern yellow jacket</name>
    <name type="synonym">Wasp</name>
    <dbReference type="NCBI Taxonomy" id="7453"/>
    <lineage>
        <taxon>Eukaryota</taxon>
        <taxon>Metazoa</taxon>
        <taxon>Ecdysozoa</taxon>
        <taxon>Arthropoda</taxon>
        <taxon>Hexapoda</taxon>
        <taxon>Insecta</taxon>
        <taxon>Pterygota</taxon>
        <taxon>Neoptera</taxon>
        <taxon>Endopterygota</taxon>
        <taxon>Hymenoptera</taxon>
        <taxon>Apocrita</taxon>
        <taxon>Aculeata</taxon>
        <taxon>Vespoidea</taxon>
        <taxon>Vespidae</taxon>
        <taxon>Vespinae</taxon>
        <taxon>Vespula</taxon>
    </lineage>
</organism>
<dbReference type="PANTHER" id="PTHR23061:SF12">
    <property type="entry name" value="DNA POLYMERASE ALPHA SUBUNIT B"/>
    <property type="match status" value="1"/>
</dbReference>
<dbReference type="AlphaFoldDB" id="A0ABD2CG16"/>
<feature type="domain" description="DNA polymerase alpha subunit B OB" evidence="9">
    <location>
        <begin position="243"/>
        <end position="326"/>
    </location>
</feature>
<comment type="subcellular location">
    <subcellularLocation>
        <location evidence="1">Nucleus</location>
    </subcellularLocation>
</comment>
<feature type="compositionally biased region" description="Pro residues" evidence="6">
    <location>
        <begin position="726"/>
        <end position="758"/>
    </location>
</feature>
<comment type="similarity">
    <text evidence="2">Belongs to the DNA polymerase alpha subunit B family.</text>
</comment>
<dbReference type="InterPro" id="IPR054300">
    <property type="entry name" value="OB_DPOA2"/>
</dbReference>
<protein>
    <recommendedName>
        <fullName evidence="3">DNA polymerase alpha subunit B</fullName>
    </recommendedName>
</protein>
<name>A0ABD2CG16_VESMC</name>
<feature type="compositionally biased region" description="Basic and acidic residues" evidence="6">
    <location>
        <begin position="665"/>
        <end position="677"/>
    </location>
</feature>
<dbReference type="GO" id="GO:0006260">
    <property type="term" value="P:DNA replication"/>
    <property type="evidence" value="ECO:0007669"/>
    <property type="project" value="UniProtKB-KW"/>
</dbReference>
<evidence type="ECO:0000256" key="3">
    <source>
        <dbReference type="ARBA" id="ARBA00018596"/>
    </source>
</evidence>
<dbReference type="Proteomes" id="UP001607303">
    <property type="component" value="Unassembled WGS sequence"/>
</dbReference>
<evidence type="ECO:0000313" key="11">
    <source>
        <dbReference type="Proteomes" id="UP001607303"/>
    </source>
</evidence>
<keyword evidence="5" id="KW-0539">Nucleus</keyword>
<dbReference type="Gene3D" id="1.10.8.530">
    <property type="entry name" value="DNA polymerase alpha-primase, subunit B, N-terminal domain"/>
    <property type="match status" value="1"/>
</dbReference>
<dbReference type="InterPro" id="IPR043034">
    <property type="entry name" value="DNA_pol_alpha_B_N_sf"/>
</dbReference>
<dbReference type="InterPro" id="IPR013627">
    <property type="entry name" value="Pol_alpha_B_N"/>
</dbReference>
<dbReference type="Pfam" id="PF22062">
    <property type="entry name" value="OB_DPOA2"/>
    <property type="match status" value="1"/>
</dbReference>
<evidence type="ECO:0000313" key="10">
    <source>
        <dbReference type="EMBL" id="KAL2743193.1"/>
    </source>
</evidence>
<dbReference type="InterPro" id="IPR007185">
    <property type="entry name" value="DNA_pol_a/d/e_bsu"/>
</dbReference>
<dbReference type="GO" id="GO:0005634">
    <property type="term" value="C:nucleus"/>
    <property type="evidence" value="ECO:0007669"/>
    <property type="project" value="UniProtKB-SubCell"/>
</dbReference>
<evidence type="ECO:0000256" key="6">
    <source>
        <dbReference type="SAM" id="MobiDB-lite"/>
    </source>
</evidence>
<evidence type="ECO:0000259" key="7">
    <source>
        <dbReference type="Pfam" id="PF04042"/>
    </source>
</evidence>
<reference evidence="10 11" key="1">
    <citation type="journal article" date="2024" name="Ann. Entomol. Soc. Am.">
        <title>Genomic analyses of the southern and eastern yellowjacket wasps (Hymenoptera: Vespidae) reveal evolutionary signatures of social life.</title>
        <authorList>
            <person name="Catto M.A."/>
            <person name="Caine P.B."/>
            <person name="Orr S.E."/>
            <person name="Hunt B.G."/>
            <person name="Goodisman M.A.D."/>
        </authorList>
    </citation>
    <scope>NUCLEOTIDE SEQUENCE [LARGE SCALE GENOMIC DNA]</scope>
    <source>
        <strain evidence="10">232</strain>
        <tissue evidence="10">Head and thorax</tissue>
    </source>
</reference>
<dbReference type="Pfam" id="PF08418">
    <property type="entry name" value="Pol_alpha_B_N"/>
    <property type="match status" value="1"/>
</dbReference>
<evidence type="ECO:0000259" key="9">
    <source>
        <dbReference type="Pfam" id="PF22062"/>
    </source>
</evidence>
<evidence type="ECO:0000256" key="4">
    <source>
        <dbReference type="ARBA" id="ARBA00022705"/>
    </source>
</evidence>